<accession>A0A485A9J8</accession>
<dbReference type="GO" id="GO:0009015">
    <property type="term" value="F:N-succinylarginine dihydrolase activity"/>
    <property type="evidence" value="ECO:0007669"/>
    <property type="project" value="UniProtKB-EC"/>
</dbReference>
<name>A0A485A9J8_KLUCR</name>
<dbReference type="EC" id="3.5.3.23" evidence="3"/>
<keyword evidence="2 3" id="KW-0378">Hydrolase</keyword>
<dbReference type="SUPFAM" id="SSF55909">
    <property type="entry name" value="Pentein"/>
    <property type="match status" value="1"/>
</dbReference>
<dbReference type="InterPro" id="IPR037031">
    <property type="entry name" value="AstB_sf"/>
</dbReference>
<dbReference type="PANTHER" id="PTHR30420:SF2">
    <property type="entry name" value="N-SUCCINYLARGININE DIHYDROLASE"/>
    <property type="match status" value="1"/>
</dbReference>
<keyword evidence="4" id="KW-1185">Reference proteome</keyword>
<proteinExistence type="predicted"/>
<keyword evidence="1" id="KW-0056">Arginine metabolism</keyword>
<dbReference type="AlphaFoldDB" id="A0A485A9J8"/>
<protein>
    <submittedName>
        <fullName evidence="3">N-succinylarginine dihydrolase</fullName>
        <ecNumber evidence="3">3.5.3.23</ecNumber>
    </submittedName>
</protein>
<evidence type="ECO:0000256" key="1">
    <source>
        <dbReference type="ARBA" id="ARBA00022503"/>
    </source>
</evidence>
<dbReference type="Proteomes" id="UP000401081">
    <property type="component" value="Unassembled WGS sequence"/>
</dbReference>
<evidence type="ECO:0000256" key="2">
    <source>
        <dbReference type="ARBA" id="ARBA00022801"/>
    </source>
</evidence>
<dbReference type="EMBL" id="CAADJD010000007">
    <property type="protein sequence ID" value="VFS56951.1"/>
    <property type="molecule type" value="Genomic_DNA"/>
</dbReference>
<dbReference type="Pfam" id="PF04996">
    <property type="entry name" value="AstB"/>
    <property type="match status" value="1"/>
</dbReference>
<dbReference type="GO" id="GO:0006525">
    <property type="term" value="P:arginine metabolic process"/>
    <property type="evidence" value="ECO:0007669"/>
    <property type="project" value="UniProtKB-KW"/>
</dbReference>
<dbReference type="Gene3D" id="3.75.10.20">
    <property type="entry name" value="Succinylarginine dihydrolase"/>
    <property type="match status" value="1"/>
</dbReference>
<dbReference type="InterPro" id="IPR007079">
    <property type="entry name" value="SuccinylArg_d-Hdrlase_AstB"/>
</dbReference>
<reference evidence="3 4" key="1">
    <citation type="submission" date="2019-03" db="EMBL/GenBank/DDBJ databases">
        <authorList>
            <consortium name="Pathogen Informatics"/>
        </authorList>
    </citation>
    <scope>NUCLEOTIDE SEQUENCE [LARGE SCALE GENOMIC DNA]</scope>
    <source>
        <strain evidence="3 4">NCTC12993</strain>
    </source>
</reference>
<evidence type="ECO:0000313" key="4">
    <source>
        <dbReference type="Proteomes" id="UP000401081"/>
    </source>
</evidence>
<sequence length="152" mass="16318">MSAASSASAMWVANAATVCPSADALDGKVHLTVANLNSLLHRASEAPTTQAILQGFSTIPPILPSTALCRQLPRWGMKGPPITNRLGRDYGLPGTQLFIYGRDETRGAMPLRYPARQTRAASEAVARLNQTNPNQVIFAQQNPQVIDQGRVP</sequence>
<gene>
    <name evidence="3" type="primary">astB_2</name>
    <name evidence="3" type="ORF">NCTC12993_00578</name>
</gene>
<evidence type="ECO:0000313" key="3">
    <source>
        <dbReference type="EMBL" id="VFS56951.1"/>
    </source>
</evidence>
<organism evidence="3 4">
    <name type="scientific">Kluyvera cryocrescens</name>
    <name type="common">Kluyvera citrophila</name>
    <dbReference type="NCBI Taxonomy" id="580"/>
    <lineage>
        <taxon>Bacteria</taxon>
        <taxon>Pseudomonadati</taxon>
        <taxon>Pseudomonadota</taxon>
        <taxon>Gammaproteobacteria</taxon>
        <taxon>Enterobacterales</taxon>
        <taxon>Enterobacteriaceae</taxon>
        <taxon>Kluyvera</taxon>
    </lineage>
</organism>
<dbReference type="PANTHER" id="PTHR30420">
    <property type="entry name" value="N-SUCCINYLARGININE DIHYDROLASE"/>
    <property type="match status" value="1"/>
</dbReference>